<gene>
    <name evidence="1" type="ORF">B0I18_10653</name>
</gene>
<dbReference type="RefSeq" id="WP_106523654.1">
    <property type="nucleotide sequence ID" value="NZ_PYGD01000006.1"/>
</dbReference>
<dbReference type="OrthoDB" id="9816185at2"/>
<evidence type="ECO:0000313" key="2">
    <source>
        <dbReference type="Proteomes" id="UP000240572"/>
    </source>
</evidence>
<dbReference type="Proteomes" id="UP000240572">
    <property type="component" value="Unassembled WGS sequence"/>
</dbReference>
<proteinExistence type="predicted"/>
<protein>
    <recommendedName>
        <fullName evidence="3">HNH endonuclease</fullName>
    </recommendedName>
</protein>
<reference evidence="1 2" key="1">
    <citation type="submission" date="2018-03" db="EMBL/GenBank/DDBJ databases">
        <title>Genomic Encyclopedia of Type Strains, Phase III (KMG-III): the genomes of soil and plant-associated and newly described type strains.</title>
        <authorList>
            <person name="Whitman W."/>
        </authorList>
    </citation>
    <scope>NUCLEOTIDE SEQUENCE [LARGE SCALE GENOMIC DNA]</scope>
    <source>
        <strain evidence="1 2">CGMCC 1.12700</strain>
    </source>
</reference>
<name>A0A2P8D1E3_9BACT</name>
<evidence type="ECO:0000313" key="1">
    <source>
        <dbReference type="EMBL" id="PSK91043.1"/>
    </source>
</evidence>
<comment type="caution">
    <text evidence="1">The sequence shown here is derived from an EMBL/GenBank/DDBJ whole genome shotgun (WGS) entry which is preliminary data.</text>
</comment>
<dbReference type="EMBL" id="PYGD01000006">
    <property type="protein sequence ID" value="PSK91043.1"/>
    <property type="molecule type" value="Genomic_DNA"/>
</dbReference>
<evidence type="ECO:0008006" key="3">
    <source>
        <dbReference type="Google" id="ProtNLM"/>
    </source>
</evidence>
<organism evidence="1 2">
    <name type="scientific">Taibaiella chishuiensis</name>
    <dbReference type="NCBI Taxonomy" id="1434707"/>
    <lineage>
        <taxon>Bacteria</taxon>
        <taxon>Pseudomonadati</taxon>
        <taxon>Bacteroidota</taxon>
        <taxon>Chitinophagia</taxon>
        <taxon>Chitinophagales</taxon>
        <taxon>Chitinophagaceae</taxon>
        <taxon>Taibaiella</taxon>
    </lineage>
</organism>
<keyword evidence="2" id="KW-1185">Reference proteome</keyword>
<accession>A0A2P8D1E3</accession>
<sequence length="293" mass="33509">MRKITKPKEDSKTVFLNCITDFSDQDLKTRLEQIASLIATSSQQFDNLIRENKLCLIERNKVYKATKEERIFGGLVTINEVKEVYTKGFAAKDSPGRVLYDEIILSAPYSKCPYCFHRNVGTMDHYLPKAYYPLLSVVPFNLVPSCIRCNTGELRASFPQQPSEEILHPYYDDVEKELWLRAEVKHTSPATINFFADPPEKWDSLLKDRVRNHFSILKLNELYSIEAALELINLEGQCQAQYNMGGAAAVKSHLEETAESRKVAFINSWQTALYSAIAIDNWFHNGGFVIPKK</sequence>
<dbReference type="AlphaFoldDB" id="A0A2P8D1E3"/>